<evidence type="ECO:0000256" key="3">
    <source>
        <dbReference type="ARBA" id="ARBA00022694"/>
    </source>
</evidence>
<dbReference type="PhylomeDB" id="T1JFX0"/>
<evidence type="ECO:0000256" key="4">
    <source>
        <dbReference type="PROSITE-ProRule" id="PRU00529"/>
    </source>
</evidence>
<evidence type="ECO:0000313" key="7">
    <source>
        <dbReference type="Proteomes" id="UP000014500"/>
    </source>
</evidence>
<reference evidence="6" key="2">
    <citation type="submission" date="2015-02" db="UniProtKB">
        <authorList>
            <consortium name="EnsemblMetazoa"/>
        </authorList>
    </citation>
    <scope>IDENTIFICATION</scope>
</reference>
<keyword evidence="2" id="KW-0808">Transferase</keyword>
<dbReference type="PROSITE" id="PS51165">
    <property type="entry name" value="THUMP"/>
    <property type="match status" value="1"/>
</dbReference>
<dbReference type="SUPFAM" id="SSF143437">
    <property type="entry name" value="THUMP domain-like"/>
    <property type="match status" value="1"/>
</dbReference>
<organism evidence="6 7">
    <name type="scientific">Strigamia maritima</name>
    <name type="common">European centipede</name>
    <name type="synonym">Geophilus maritimus</name>
    <dbReference type="NCBI Taxonomy" id="126957"/>
    <lineage>
        <taxon>Eukaryota</taxon>
        <taxon>Metazoa</taxon>
        <taxon>Ecdysozoa</taxon>
        <taxon>Arthropoda</taxon>
        <taxon>Myriapoda</taxon>
        <taxon>Chilopoda</taxon>
        <taxon>Pleurostigmophora</taxon>
        <taxon>Geophilomorpha</taxon>
        <taxon>Linotaeniidae</taxon>
        <taxon>Strigamia</taxon>
    </lineage>
</organism>
<evidence type="ECO:0000259" key="5">
    <source>
        <dbReference type="PROSITE" id="PS51165"/>
    </source>
</evidence>
<keyword evidence="3" id="KW-0819">tRNA processing</keyword>
<dbReference type="eggNOG" id="ENOG502QSE5">
    <property type="taxonomic scope" value="Eukaryota"/>
</dbReference>
<name>T1JFX0_STRMM</name>
<evidence type="ECO:0000256" key="1">
    <source>
        <dbReference type="ARBA" id="ARBA00004496"/>
    </source>
</evidence>
<dbReference type="InterPro" id="IPR029063">
    <property type="entry name" value="SAM-dependent_MTases_sf"/>
</dbReference>
<dbReference type="AlphaFoldDB" id="T1JFX0"/>
<sequence>MVASEPFRFPGLLPENANLCTIEATVTTGLEAVAAEECSKKFETNVMRTRGRIGFDIEIDKVKEVLELKCIDNVSVLIGEVENIKFKETKEECLQQIQDTFTLFDWRKGLLVWSKMTDFDIALSENVEDLSKMISGEKEELSFRVTCTRVGQKHKFQSPDAGKVMGAIVNDTFGWKVDLTAFNIEVLLNICGNYIYIGLSLVKESLHKRNLHYFGRATLRPTISHCMLRLACIESGDVVCDPVCGSGSIVVEGILNWPNAFHLGGDIHDVAYNRTKQNIDALKSQKCLPVNIFHWDATRLPMLDNSIDAIVTDLVIN</sequence>
<keyword evidence="4" id="KW-0694">RNA-binding</keyword>
<evidence type="ECO:0000313" key="6">
    <source>
        <dbReference type="EnsemblMetazoa" id="SMAR012736-PA"/>
    </source>
</evidence>
<dbReference type="Pfam" id="PF02926">
    <property type="entry name" value="THUMP"/>
    <property type="match status" value="1"/>
</dbReference>
<comment type="subcellular location">
    <subcellularLocation>
        <location evidence="1">Cytoplasm</location>
    </subcellularLocation>
</comment>
<dbReference type="HOGENOM" id="CLU_045692_0_0_1"/>
<keyword evidence="7" id="KW-1185">Reference proteome</keyword>
<proteinExistence type="predicted"/>
<dbReference type="Gene3D" id="3.30.2130.30">
    <property type="match status" value="1"/>
</dbReference>
<dbReference type="GO" id="GO:0016423">
    <property type="term" value="F:tRNA (guanine) methyltransferase activity"/>
    <property type="evidence" value="ECO:0007669"/>
    <property type="project" value="TreeGrafter"/>
</dbReference>
<dbReference type="GO" id="GO:0005737">
    <property type="term" value="C:cytoplasm"/>
    <property type="evidence" value="ECO:0007669"/>
    <property type="project" value="UniProtKB-SubCell"/>
</dbReference>
<dbReference type="GO" id="GO:0003723">
    <property type="term" value="F:RNA binding"/>
    <property type="evidence" value="ECO:0007669"/>
    <property type="project" value="UniProtKB-UniRule"/>
</dbReference>
<dbReference type="EMBL" id="JH432190">
    <property type="status" value="NOT_ANNOTATED_CDS"/>
    <property type="molecule type" value="Genomic_DNA"/>
</dbReference>
<dbReference type="GO" id="GO:0030488">
    <property type="term" value="P:tRNA methylation"/>
    <property type="evidence" value="ECO:0007669"/>
    <property type="project" value="TreeGrafter"/>
</dbReference>
<dbReference type="CDD" id="cd11715">
    <property type="entry name" value="THUMP_AdoMetMT"/>
    <property type="match status" value="1"/>
</dbReference>
<dbReference type="Proteomes" id="UP000014500">
    <property type="component" value="Unassembled WGS sequence"/>
</dbReference>
<reference evidence="7" key="1">
    <citation type="submission" date="2011-05" db="EMBL/GenBank/DDBJ databases">
        <authorList>
            <person name="Richards S.R."/>
            <person name="Qu J."/>
            <person name="Jiang H."/>
            <person name="Jhangiani S.N."/>
            <person name="Agravi P."/>
            <person name="Goodspeed R."/>
            <person name="Gross S."/>
            <person name="Mandapat C."/>
            <person name="Jackson L."/>
            <person name="Mathew T."/>
            <person name="Pu L."/>
            <person name="Thornton R."/>
            <person name="Saada N."/>
            <person name="Wilczek-Boney K.B."/>
            <person name="Lee S."/>
            <person name="Kovar C."/>
            <person name="Wu Y."/>
            <person name="Scherer S.E."/>
            <person name="Worley K.C."/>
            <person name="Muzny D.M."/>
            <person name="Gibbs R."/>
        </authorList>
    </citation>
    <scope>NUCLEOTIDE SEQUENCE</scope>
    <source>
        <strain evidence="7">Brora</strain>
    </source>
</reference>
<dbReference type="PANTHER" id="PTHR14911:SF13">
    <property type="entry name" value="TRNA (GUANINE(6)-N2)-METHYLTRANSFERASE THUMP3"/>
    <property type="match status" value="1"/>
</dbReference>
<dbReference type="OMA" id="PIDAIQW"/>
<feature type="domain" description="THUMP" evidence="5">
    <location>
        <begin position="91"/>
        <end position="201"/>
    </location>
</feature>
<keyword evidence="2" id="KW-0489">Methyltransferase</keyword>
<dbReference type="InterPro" id="IPR004114">
    <property type="entry name" value="THUMP_dom"/>
</dbReference>
<dbReference type="Pfam" id="PF01170">
    <property type="entry name" value="UPF0020"/>
    <property type="match status" value="1"/>
</dbReference>
<dbReference type="GO" id="GO:0043527">
    <property type="term" value="C:tRNA methyltransferase complex"/>
    <property type="evidence" value="ECO:0007669"/>
    <property type="project" value="UniProtKB-ARBA"/>
</dbReference>
<dbReference type="SUPFAM" id="SSF53335">
    <property type="entry name" value="S-adenosyl-L-methionine-dependent methyltransferases"/>
    <property type="match status" value="1"/>
</dbReference>
<dbReference type="EnsemblMetazoa" id="SMAR012736-RA">
    <property type="protein sequence ID" value="SMAR012736-PA"/>
    <property type="gene ID" value="SMAR012736"/>
</dbReference>
<dbReference type="Gene3D" id="3.40.50.150">
    <property type="entry name" value="Vaccinia Virus protein VP39"/>
    <property type="match status" value="1"/>
</dbReference>
<dbReference type="InterPro" id="IPR000241">
    <property type="entry name" value="RlmKL-like_Mtase"/>
</dbReference>
<protein>
    <recommendedName>
        <fullName evidence="5">THUMP domain-containing protein</fullName>
    </recommendedName>
</protein>
<evidence type="ECO:0000256" key="2">
    <source>
        <dbReference type="ARBA" id="ARBA00022603"/>
    </source>
</evidence>
<dbReference type="STRING" id="126957.T1JFX0"/>
<dbReference type="SMART" id="SM00981">
    <property type="entry name" value="THUMP"/>
    <property type="match status" value="1"/>
</dbReference>
<accession>T1JFX0</accession>
<dbReference type="PANTHER" id="PTHR14911">
    <property type="entry name" value="THUMP DOMAIN-CONTAINING"/>
    <property type="match status" value="1"/>
</dbReference>